<reference evidence="3" key="1">
    <citation type="journal article" date="2019" name="Int. J. Syst. Evol. Microbiol.">
        <title>The Global Catalogue of Microorganisms (GCM) 10K type strain sequencing project: providing services to taxonomists for standard genome sequencing and annotation.</title>
        <authorList>
            <consortium name="The Broad Institute Genomics Platform"/>
            <consortium name="The Broad Institute Genome Sequencing Center for Infectious Disease"/>
            <person name="Wu L."/>
            <person name="Ma J."/>
        </authorList>
    </citation>
    <scope>NUCLEOTIDE SEQUENCE [LARGE SCALE GENOMIC DNA]</scope>
    <source>
        <strain evidence="3">CGMCC 1.10363</strain>
    </source>
</reference>
<evidence type="ECO:0000313" key="3">
    <source>
        <dbReference type="Proteomes" id="UP001595900"/>
    </source>
</evidence>
<evidence type="ECO:0000259" key="1">
    <source>
        <dbReference type="Pfam" id="PF02698"/>
    </source>
</evidence>
<dbReference type="Proteomes" id="UP001595900">
    <property type="component" value="Unassembled WGS sequence"/>
</dbReference>
<accession>A0ABV8Q4N7</accession>
<feature type="domain" description="DUF218" evidence="1">
    <location>
        <begin position="23"/>
        <end position="132"/>
    </location>
</feature>
<dbReference type="Pfam" id="PF02698">
    <property type="entry name" value="DUF218"/>
    <property type="match status" value="1"/>
</dbReference>
<keyword evidence="3" id="KW-1185">Reference proteome</keyword>
<dbReference type="EMBL" id="JBHSCN010000005">
    <property type="protein sequence ID" value="MFC4243325.1"/>
    <property type="molecule type" value="Genomic_DNA"/>
</dbReference>
<dbReference type="CDD" id="cd06259">
    <property type="entry name" value="YdcF-like"/>
    <property type="match status" value="1"/>
</dbReference>
<comment type="caution">
    <text evidence="2">The sequence shown here is derived from an EMBL/GenBank/DDBJ whole genome shotgun (WGS) entry which is preliminary data.</text>
</comment>
<proteinExistence type="predicted"/>
<name>A0ABV8Q4N7_9MICO</name>
<evidence type="ECO:0000313" key="2">
    <source>
        <dbReference type="EMBL" id="MFC4243325.1"/>
    </source>
</evidence>
<organism evidence="2 3">
    <name type="scientific">Gryllotalpicola reticulitermitis</name>
    <dbReference type="NCBI Taxonomy" id="1184153"/>
    <lineage>
        <taxon>Bacteria</taxon>
        <taxon>Bacillati</taxon>
        <taxon>Actinomycetota</taxon>
        <taxon>Actinomycetes</taxon>
        <taxon>Micrococcales</taxon>
        <taxon>Microbacteriaceae</taxon>
        <taxon>Gryllotalpicola</taxon>
    </lineage>
</organism>
<dbReference type="InterPro" id="IPR003848">
    <property type="entry name" value="DUF218"/>
</dbReference>
<sequence>MAIALAGIPIYVVPHTDKPARVDAIVVIGPPYSDRITLAQHLVSEGYADHIYLSVPTQELTTDVCRTAGITCFHELPFTTRGEARFTHKQAAALNWSSVIVITGQYHISRARYIFDRCSGVPTVRMIESYEPLSPTQWVHQYMYQTAGFAKALAVGCAAP</sequence>
<gene>
    <name evidence="2" type="ORF">ACFOYW_08060</name>
</gene>
<protein>
    <submittedName>
        <fullName evidence="2">YdcF family protein</fullName>
    </submittedName>
</protein>
<dbReference type="RefSeq" id="WP_390228345.1">
    <property type="nucleotide sequence ID" value="NZ_JBHSCN010000005.1"/>
</dbReference>